<dbReference type="CDD" id="cd00143">
    <property type="entry name" value="PP2Cc"/>
    <property type="match status" value="1"/>
</dbReference>
<dbReference type="PROSITE" id="PS51746">
    <property type="entry name" value="PPM_2"/>
    <property type="match status" value="1"/>
</dbReference>
<accession>A0ABS2D3G8</accession>
<gene>
    <name evidence="2" type="ORF">ILT43_01865</name>
</gene>
<dbReference type="PANTHER" id="PTHR13832">
    <property type="entry name" value="PROTEIN PHOSPHATASE 2C"/>
    <property type="match status" value="1"/>
</dbReference>
<dbReference type="PANTHER" id="PTHR13832:SF827">
    <property type="entry name" value="PROTEIN PHOSPHATASE 1L"/>
    <property type="match status" value="1"/>
</dbReference>
<dbReference type="SMART" id="SM00332">
    <property type="entry name" value="PP2Cc"/>
    <property type="match status" value="1"/>
</dbReference>
<feature type="domain" description="PPM-type phosphatase" evidence="1">
    <location>
        <begin position="7"/>
        <end position="235"/>
    </location>
</feature>
<dbReference type="SMART" id="SM00331">
    <property type="entry name" value="PP2C_SIG"/>
    <property type="match status" value="1"/>
</dbReference>
<dbReference type="InterPro" id="IPR036457">
    <property type="entry name" value="PPM-type-like_dom_sf"/>
</dbReference>
<evidence type="ECO:0000313" key="2">
    <source>
        <dbReference type="EMBL" id="MBM6575103.1"/>
    </source>
</evidence>
<dbReference type="EMBL" id="JAFEMC010000001">
    <property type="protein sequence ID" value="MBM6575103.1"/>
    <property type="molecule type" value="Genomic_DNA"/>
</dbReference>
<name>A0ABS2D3G8_9SPHN</name>
<sequence>MNDHAEAAALSHVGCVRTANEDSVMTHPGGSFWAVADGMGGHARGDWASQTVAARLHAVSLTGGLDHDCEAIADALAAANAEVVEAGRVAVRTIGTTVAALLLAEGRCACLWVGDSRVYRLRGGMLRQMTRDHSQVDQLVAAGIIRPEEAADHPLANVVTRAIGGEPDLALDVVEDAAVAGDVFLLCSDGLNKCLSDAEIAALLEAAPAAACDALVRAVLARGAPDNVSVVVVRLPG</sequence>
<keyword evidence="3" id="KW-1185">Reference proteome</keyword>
<proteinExistence type="predicted"/>
<dbReference type="Gene3D" id="3.60.40.10">
    <property type="entry name" value="PPM-type phosphatase domain"/>
    <property type="match status" value="1"/>
</dbReference>
<evidence type="ECO:0000313" key="3">
    <source>
        <dbReference type="Proteomes" id="UP000763641"/>
    </source>
</evidence>
<protein>
    <submittedName>
        <fullName evidence="2">Serine/threonine-protein phosphatase</fullName>
    </submittedName>
</protein>
<dbReference type="Proteomes" id="UP000763641">
    <property type="component" value="Unassembled WGS sequence"/>
</dbReference>
<evidence type="ECO:0000259" key="1">
    <source>
        <dbReference type="PROSITE" id="PS51746"/>
    </source>
</evidence>
<comment type="caution">
    <text evidence="2">The sequence shown here is derived from an EMBL/GenBank/DDBJ whole genome shotgun (WGS) entry which is preliminary data.</text>
</comment>
<dbReference type="Pfam" id="PF13672">
    <property type="entry name" value="PP2C_2"/>
    <property type="match status" value="1"/>
</dbReference>
<dbReference type="SUPFAM" id="SSF81606">
    <property type="entry name" value="PP2C-like"/>
    <property type="match status" value="1"/>
</dbReference>
<organism evidence="2 3">
    <name type="scientific">Sphingomonas longa</name>
    <dbReference type="NCBI Taxonomy" id="2778730"/>
    <lineage>
        <taxon>Bacteria</taxon>
        <taxon>Pseudomonadati</taxon>
        <taxon>Pseudomonadota</taxon>
        <taxon>Alphaproteobacteria</taxon>
        <taxon>Sphingomonadales</taxon>
        <taxon>Sphingomonadaceae</taxon>
        <taxon>Sphingomonas</taxon>
    </lineage>
</organism>
<dbReference type="RefSeq" id="WP_204193683.1">
    <property type="nucleotide sequence ID" value="NZ_JAFEMC010000001.1"/>
</dbReference>
<dbReference type="InterPro" id="IPR015655">
    <property type="entry name" value="PP2C"/>
</dbReference>
<reference evidence="2 3" key="1">
    <citation type="submission" date="2020-12" db="EMBL/GenBank/DDBJ databases">
        <title>Sphingomonas sp.</title>
        <authorList>
            <person name="Kim M.K."/>
        </authorList>
    </citation>
    <scope>NUCLEOTIDE SEQUENCE [LARGE SCALE GENOMIC DNA]</scope>
    <source>
        <strain evidence="2 3">BT552</strain>
    </source>
</reference>
<dbReference type="InterPro" id="IPR001932">
    <property type="entry name" value="PPM-type_phosphatase-like_dom"/>
</dbReference>